<evidence type="ECO:0008006" key="4">
    <source>
        <dbReference type="Google" id="ProtNLM"/>
    </source>
</evidence>
<geneLocation type="plasmid" evidence="2">
    <name>unnamed2</name>
</geneLocation>
<proteinExistence type="predicted"/>
<keyword evidence="2" id="KW-0614">Plasmid</keyword>
<organism evidence="2 3">
    <name type="scientific">Lacticaseibacillus paracasei</name>
    <name type="common">Lactobacillus paracasei</name>
    <dbReference type="NCBI Taxonomy" id="1597"/>
    <lineage>
        <taxon>Bacteria</taxon>
        <taxon>Bacillati</taxon>
        <taxon>Bacillota</taxon>
        <taxon>Bacilli</taxon>
        <taxon>Lactobacillales</taxon>
        <taxon>Lactobacillaceae</taxon>
        <taxon>Lacticaseibacillus</taxon>
    </lineage>
</organism>
<comment type="caution">
    <text evidence="2">The sequence shown here is derived from an EMBL/GenBank/DDBJ whole genome shotgun (WGS) entry which is preliminary data.</text>
</comment>
<evidence type="ECO:0000256" key="1">
    <source>
        <dbReference type="SAM" id="MobiDB-lite"/>
    </source>
</evidence>
<reference evidence="3" key="1">
    <citation type="submission" date="2023-07" db="EMBL/GenBank/DDBJ databases">
        <title>Lacticaseibacillus paracasei KCKM 0992.</title>
        <authorList>
            <person name="Kim T.W."/>
        </authorList>
    </citation>
    <scope>NUCLEOTIDE SEQUENCE [LARGE SCALE GENOMIC DNA]</scope>
    <source>
        <strain evidence="3">KCKM 0992</strain>
    </source>
</reference>
<dbReference type="EMBL" id="JAVKVH010000002">
    <property type="protein sequence ID" value="MDR7625844.1"/>
    <property type="molecule type" value="Genomic_DNA"/>
</dbReference>
<feature type="region of interest" description="Disordered" evidence="1">
    <location>
        <begin position="61"/>
        <end position="87"/>
    </location>
</feature>
<accession>A0ABD5D0W1</accession>
<dbReference type="RefSeq" id="WP_194959262.1">
    <property type="nucleotide sequence ID" value="NZ_JAVKVH010000002.1"/>
</dbReference>
<sequence>MNRKTMLVSVMMILALGAGVYGWTSANTANKNISQQKQELRTMASKNGSLETQLEALKLSNQADRASNQADNASKKSTTTLSQSDNLTDTTQKITEMMNRLLQGMYSPKTATTMGQYEAMKPYLTGEAIQTFMPDRDTPISANGFQESTINDLRVFVTPQGDDYLLIARYELGNNTTNTNKKTTMVFQGKVRKVSNDYKLAAFDSNRALSGVTP</sequence>
<dbReference type="AlphaFoldDB" id="A0ABD5D0W1"/>
<name>A0ABD5D0W1_LACPA</name>
<protein>
    <recommendedName>
        <fullName evidence="4">Extracellular protein</fullName>
    </recommendedName>
</protein>
<gene>
    <name evidence="2" type="ORF">RF672_14900</name>
</gene>
<dbReference type="Proteomes" id="UP001268544">
    <property type="component" value="Unassembled WGS sequence"/>
</dbReference>
<evidence type="ECO:0000313" key="3">
    <source>
        <dbReference type="Proteomes" id="UP001268544"/>
    </source>
</evidence>
<evidence type="ECO:0000313" key="2">
    <source>
        <dbReference type="EMBL" id="MDR7625844.1"/>
    </source>
</evidence>